<reference evidence="1" key="1">
    <citation type="journal article" date="2021" name="Nat. Commun.">
        <title>Genetic determinants of endophytism in the Arabidopsis root mycobiome.</title>
        <authorList>
            <person name="Mesny F."/>
            <person name="Miyauchi S."/>
            <person name="Thiergart T."/>
            <person name="Pickel B."/>
            <person name="Atanasova L."/>
            <person name="Karlsson M."/>
            <person name="Huettel B."/>
            <person name="Barry K.W."/>
            <person name="Haridas S."/>
            <person name="Chen C."/>
            <person name="Bauer D."/>
            <person name="Andreopoulos W."/>
            <person name="Pangilinan J."/>
            <person name="LaButti K."/>
            <person name="Riley R."/>
            <person name="Lipzen A."/>
            <person name="Clum A."/>
            <person name="Drula E."/>
            <person name="Henrissat B."/>
            <person name="Kohler A."/>
            <person name="Grigoriev I.V."/>
            <person name="Martin F.M."/>
            <person name="Hacquard S."/>
        </authorList>
    </citation>
    <scope>NUCLEOTIDE SEQUENCE</scope>
    <source>
        <strain evidence="1">FSSC 5 MPI-SDFR-AT-0091</strain>
    </source>
</reference>
<proteinExistence type="predicted"/>
<evidence type="ECO:0000313" key="1">
    <source>
        <dbReference type="EMBL" id="KAH7232075.1"/>
    </source>
</evidence>
<keyword evidence="2" id="KW-1185">Reference proteome</keyword>
<accession>A0A9P9G2P2</accession>
<organism evidence="1 2">
    <name type="scientific">Fusarium solani</name>
    <name type="common">Filamentous fungus</name>
    <dbReference type="NCBI Taxonomy" id="169388"/>
    <lineage>
        <taxon>Eukaryota</taxon>
        <taxon>Fungi</taxon>
        <taxon>Dikarya</taxon>
        <taxon>Ascomycota</taxon>
        <taxon>Pezizomycotina</taxon>
        <taxon>Sordariomycetes</taxon>
        <taxon>Hypocreomycetidae</taxon>
        <taxon>Hypocreales</taxon>
        <taxon>Nectriaceae</taxon>
        <taxon>Fusarium</taxon>
        <taxon>Fusarium solani species complex</taxon>
    </lineage>
</organism>
<protein>
    <submittedName>
        <fullName evidence="1">Uncharacterized protein</fullName>
    </submittedName>
</protein>
<comment type="caution">
    <text evidence="1">The sequence shown here is derived from an EMBL/GenBank/DDBJ whole genome shotgun (WGS) entry which is preliminary data.</text>
</comment>
<dbReference type="EMBL" id="JAGTJS010000030">
    <property type="protein sequence ID" value="KAH7232075.1"/>
    <property type="molecule type" value="Genomic_DNA"/>
</dbReference>
<evidence type="ECO:0000313" key="2">
    <source>
        <dbReference type="Proteomes" id="UP000736672"/>
    </source>
</evidence>
<gene>
    <name evidence="1" type="ORF">B0J15DRAFT_555464</name>
</gene>
<name>A0A9P9G2P2_FUSSL</name>
<dbReference type="AlphaFoldDB" id="A0A9P9G2P2"/>
<dbReference type="Proteomes" id="UP000736672">
    <property type="component" value="Unassembled WGS sequence"/>
</dbReference>
<sequence length="72" mass="8174">MAKWLEKVAKKTAVITLFLSIQNGVPTPHGEVQWDIAKSANKCLHLIPKMIEGEDMDENQVVFQPDIVWVED</sequence>